<dbReference type="Proteomes" id="UP000306409">
    <property type="component" value="Chromosome"/>
</dbReference>
<keyword evidence="2" id="KW-1185">Reference proteome</keyword>
<name>A0A4U7JHF4_9FIRM</name>
<dbReference type="EMBL" id="CP061336">
    <property type="protein sequence ID" value="QNU67374.1"/>
    <property type="molecule type" value="Genomic_DNA"/>
</dbReference>
<evidence type="ECO:0000313" key="2">
    <source>
        <dbReference type="Proteomes" id="UP000306409"/>
    </source>
</evidence>
<reference evidence="1 2" key="1">
    <citation type="submission" date="2020-09" db="EMBL/GenBank/DDBJ databases">
        <title>Characterization and genome sequencing of Ruminiclostridium sp. nov. MA18.</title>
        <authorList>
            <person name="Rettenmaier R."/>
            <person name="Kowollik M.-L."/>
            <person name="Liebl W."/>
            <person name="Zverlov V."/>
        </authorList>
    </citation>
    <scope>NUCLEOTIDE SEQUENCE [LARGE SCALE GENOMIC DNA]</scope>
    <source>
        <strain evidence="1 2">MA18</strain>
    </source>
</reference>
<protein>
    <submittedName>
        <fullName evidence="1">Uncharacterized protein</fullName>
    </submittedName>
</protein>
<dbReference type="RefSeq" id="WP_137697717.1">
    <property type="nucleotide sequence ID" value="NZ_CP061336.1"/>
</dbReference>
<gene>
    <name evidence="1" type="ORF">EHE19_002195</name>
</gene>
<dbReference type="OrthoDB" id="2084594at2"/>
<accession>A0A4U7JHF4</accession>
<organism evidence="1 2">
    <name type="scientific">Ruminiclostridium herbifermentans</name>
    <dbReference type="NCBI Taxonomy" id="2488810"/>
    <lineage>
        <taxon>Bacteria</taxon>
        <taxon>Bacillati</taxon>
        <taxon>Bacillota</taxon>
        <taxon>Clostridia</taxon>
        <taxon>Eubacteriales</taxon>
        <taxon>Oscillospiraceae</taxon>
        <taxon>Ruminiclostridium</taxon>
    </lineage>
</organism>
<proteinExistence type="predicted"/>
<sequence length="231" mass="25637">MSMNKKTNLLIPALALIAIVIIALVGNKMQPKDVFINVSDNTSISNSNNSTLSSPNTGLPQLVSSGSYSYYDNFDEADRRANLIIVGEVVKVNEPEEIRVGAYTTDIYTVSEFKVDKVIKGDASVGDIVKVKQIGGEYKVIERVEGGIDYYKLGERHILFLKSYKDGKYKSPCSPINPLQGNMKILNGKTKKTNNFQFINDNIPEDALVTAVKEKVEKNKVKNEQQKAENK</sequence>
<dbReference type="AlphaFoldDB" id="A0A4U7JHF4"/>
<evidence type="ECO:0000313" key="1">
    <source>
        <dbReference type="EMBL" id="QNU67374.1"/>
    </source>
</evidence>
<dbReference type="KEGG" id="rher:EHE19_002195"/>